<dbReference type="Proteomes" id="UP000248916">
    <property type="component" value="Unassembled WGS sequence"/>
</dbReference>
<evidence type="ECO:0000313" key="7">
    <source>
        <dbReference type="Proteomes" id="UP000248916"/>
    </source>
</evidence>
<dbReference type="Pfam" id="PF01979">
    <property type="entry name" value="Amidohydro_1"/>
    <property type="match status" value="1"/>
</dbReference>
<reference evidence="6 7" key="1">
    <citation type="submission" date="2018-06" db="EMBL/GenBank/DDBJ databases">
        <title>Genomic Encyclopedia of Archaeal and Bacterial Type Strains, Phase II (KMG-II): from individual species to whole genera.</title>
        <authorList>
            <person name="Goeker M."/>
        </authorList>
    </citation>
    <scope>NUCLEOTIDE SEQUENCE [LARGE SCALE GENOMIC DNA]</scope>
    <source>
        <strain evidence="6 7">DSM 22009</strain>
    </source>
</reference>
<feature type="region of interest" description="Disordered" evidence="4">
    <location>
        <begin position="1"/>
        <end position="20"/>
    </location>
</feature>
<dbReference type="RefSeq" id="WP_211322791.1">
    <property type="nucleotide sequence ID" value="NZ_QKZL01000017.1"/>
</dbReference>
<dbReference type="SUPFAM" id="SSF51338">
    <property type="entry name" value="Composite domain of metallo-dependent hydrolases"/>
    <property type="match status" value="1"/>
</dbReference>
<dbReference type="InterPro" id="IPR006680">
    <property type="entry name" value="Amidohydro-rel"/>
</dbReference>
<feature type="modified residue" description="N6-carboxylysine" evidence="2">
    <location>
        <position position="181"/>
    </location>
</feature>
<keyword evidence="7" id="KW-1185">Reference proteome</keyword>
<dbReference type="PANTHER" id="PTHR42717">
    <property type="entry name" value="DIHYDROOROTASE-RELATED"/>
    <property type="match status" value="1"/>
</dbReference>
<feature type="binding site" evidence="1">
    <location>
        <position position="237"/>
    </location>
    <ligand>
        <name>Zn(2+)</name>
        <dbReference type="ChEBI" id="CHEBI:29105"/>
        <label>2</label>
    </ligand>
</feature>
<feature type="compositionally biased region" description="Basic and acidic residues" evidence="4">
    <location>
        <begin position="1"/>
        <end position="15"/>
    </location>
</feature>
<dbReference type="GO" id="GO:0019213">
    <property type="term" value="F:deacetylase activity"/>
    <property type="evidence" value="ECO:0007669"/>
    <property type="project" value="InterPro"/>
</dbReference>
<dbReference type="InterPro" id="IPR020043">
    <property type="entry name" value="Deacetylase_Atu3266-like"/>
</dbReference>
<dbReference type="PANTHER" id="PTHR42717:SF1">
    <property type="entry name" value="IMIDAZOLONEPROPIONASE AND RELATED AMIDOHYDROLASES"/>
    <property type="match status" value="1"/>
</dbReference>
<comment type="caution">
    <text evidence="6">The sequence shown here is derived from an EMBL/GenBank/DDBJ whole genome shotgun (WGS) entry which is preliminary data.</text>
</comment>
<feature type="binding site" description="via carbamate group" evidence="1">
    <location>
        <position position="181"/>
    </location>
    <ligand>
        <name>Zn(2+)</name>
        <dbReference type="ChEBI" id="CHEBI:29105"/>
        <label>1</label>
    </ligand>
</feature>
<dbReference type="InterPro" id="IPR011059">
    <property type="entry name" value="Metal-dep_hydrolase_composite"/>
</dbReference>
<feature type="binding site" description="via carbamate group" evidence="1">
    <location>
        <position position="181"/>
    </location>
    <ligand>
        <name>Zn(2+)</name>
        <dbReference type="ChEBI" id="CHEBI:29105"/>
        <label>2</label>
    </ligand>
</feature>
<feature type="binding site" evidence="1">
    <location>
        <position position="82"/>
    </location>
    <ligand>
        <name>Zn(2+)</name>
        <dbReference type="ChEBI" id="CHEBI:29105"/>
        <label>1</label>
    </ligand>
</feature>
<evidence type="ECO:0000313" key="6">
    <source>
        <dbReference type="EMBL" id="PZX13661.1"/>
    </source>
</evidence>
<proteinExistence type="predicted"/>
<dbReference type="GO" id="GO:0016810">
    <property type="term" value="F:hydrolase activity, acting on carbon-nitrogen (but not peptide) bonds"/>
    <property type="evidence" value="ECO:0007669"/>
    <property type="project" value="InterPro"/>
</dbReference>
<dbReference type="NCBIfam" id="NF006689">
    <property type="entry name" value="PRK09237.1"/>
    <property type="match status" value="1"/>
</dbReference>
<dbReference type="PIRSF" id="PIRSF039004">
    <property type="entry name" value="ADE_EF_0837"/>
    <property type="match status" value="1"/>
</dbReference>
<evidence type="ECO:0000256" key="3">
    <source>
        <dbReference type="PIRSR" id="PIRSR039004-3"/>
    </source>
</evidence>
<accession>A0A2W7N109</accession>
<evidence type="ECO:0000259" key="5">
    <source>
        <dbReference type="Pfam" id="PF01979"/>
    </source>
</evidence>
<name>A0A2W7N109_9RHOB</name>
<sequence>MKETTRCNEKLRDPEGGDGMTGDLVIRGGRVIDPANGIDREATLVVRDGKVAGLDVEAPEGAETIDATGAIVTPGLIDLHTHVYWGGTSLGVDPDAYALKSASTTLVDAGSAGPGNYAGFARHVIDGAFPRVLAYIHVSFAGIYAFADRISVGESQDMRLMAAREAVEVARANPETVIGVKVRLGAHASGPSGIAPLDVAQIVAEELGLPLMVHIDEPPPTYAAVVSRLREGDILTHCFRPFPNAPMDGNGKVRPEIRAARERGVIFDIAHGRGSFSWKSARAMLAEGFRPDVLSSDVHEFCIRGPAHDNLRVMTKFLALDWSLPEVIEAATVAPARALGRPDLGHLSEGAPGDVSVIRLTEGPIDLEDVRGEIVPFDRLLDPVGIARNGVWKAA</sequence>
<dbReference type="GO" id="GO:0046872">
    <property type="term" value="F:metal ion binding"/>
    <property type="evidence" value="ECO:0007669"/>
    <property type="project" value="UniProtKB-KW"/>
</dbReference>
<dbReference type="Gene3D" id="2.30.40.10">
    <property type="entry name" value="Urease, subunit C, domain 1"/>
    <property type="match status" value="1"/>
</dbReference>
<dbReference type="EMBL" id="QKZL01000017">
    <property type="protein sequence ID" value="PZX13661.1"/>
    <property type="molecule type" value="Genomic_DNA"/>
</dbReference>
<keyword evidence="1" id="KW-0479">Metal-binding</keyword>
<dbReference type="InterPro" id="IPR032466">
    <property type="entry name" value="Metal_Hydrolase"/>
</dbReference>
<gene>
    <name evidence="6" type="ORF">LX81_03212</name>
</gene>
<organism evidence="6 7">
    <name type="scientific">Palleronia aestuarii</name>
    <dbReference type="NCBI Taxonomy" id="568105"/>
    <lineage>
        <taxon>Bacteria</taxon>
        <taxon>Pseudomonadati</taxon>
        <taxon>Pseudomonadota</taxon>
        <taxon>Alphaproteobacteria</taxon>
        <taxon>Rhodobacterales</taxon>
        <taxon>Roseobacteraceae</taxon>
        <taxon>Palleronia</taxon>
    </lineage>
</organism>
<protein>
    <submittedName>
        <fullName evidence="6">Dihydroorotase</fullName>
    </submittedName>
</protein>
<feature type="binding site" evidence="1">
    <location>
        <position position="297"/>
    </location>
    <ligand>
        <name>Zn(2+)</name>
        <dbReference type="ChEBI" id="CHEBI:29105"/>
        <label>1</label>
    </ligand>
</feature>
<evidence type="ECO:0000256" key="2">
    <source>
        <dbReference type="PIRSR" id="PIRSR039004-2"/>
    </source>
</evidence>
<keyword evidence="1" id="KW-0862">Zinc</keyword>
<feature type="binding site" evidence="1">
    <location>
        <position position="80"/>
    </location>
    <ligand>
        <name>Zn(2+)</name>
        <dbReference type="ChEBI" id="CHEBI:29105"/>
        <label>1</label>
    </ligand>
</feature>
<dbReference type="AlphaFoldDB" id="A0A2W7N109"/>
<dbReference type="Gene3D" id="3.20.20.140">
    <property type="entry name" value="Metal-dependent hydrolases"/>
    <property type="match status" value="1"/>
</dbReference>
<feature type="domain" description="Amidohydrolase-related" evidence="5">
    <location>
        <begin position="71"/>
        <end position="364"/>
    </location>
</feature>
<dbReference type="SUPFAM" id="SSF51556">
    <property type="entry name" value="Metallo-dependent hydrolases"/>
    <property type="match status" value="1"/>
</dbReference>
<evidence type="ECO:0000256" key="1">
    <source>
        <dbReference type="PIRSR" id="PIRSR039004-1"/>
    </source>
</evidence>
<evidence type="ECO:0000256" key="4">
    <source>
        <dbReference type="SAM" id="MobiDB-lite"/>
    </source>
</evidence>
<feature type="site" description="Transition state stabilizer" evidence="3">
    <location>
        <position position="183"/>
    </location>
</feature>
<feature type="binding site" evidence="1">
    <location>
        <position position="214"/>
    </location>
    <ligand>
        <name>Zn(2+)</name>
        <dbReference type="ChEBI" id="CHEBI:29105"/>
        <label>2</label>
    </ligand>
</feature>